<dbReference type="InterPro" id="IPR035956">
    <property type="entry name" value="RimP_N_sf"/>
</dbReference>
<dbReference type="HAMAP" id="MF_01077">
    <property type="entry name" value="RimP"/>
    <property type="match status" value="1"/>
</dbReference>
<dbReference type="SUPFAM" id="SSF75420">
    <property type="entry name" value="YhbC-like, N-terminal domain"/>
    <property type="match status" value="1"/>
</dbReference>
<evidence type="ECO:0000259" key="4">
    <source>
        <dbReference type="Pfam" id="PF02576"/>
    </source>
</evidence>
<feature type="domain" description="Ribosome maturation factor RimP C-terminal" evidence="5">
    <location>
        <begin position="92"/>
        <end position="171"/>
    </location>
</feature>
<dbReference type="InterPro" id="IPR028989">
    <property type="entry name" value="RimP_N"/>
</dbReference>
<accession>A0A6S7FEA6</accession>
<dbReference type="AlphaFoldDB" id="A0A6S7FEA6"/>
<keyword evidence="2 3" id="KW-0690">Ribosome biogenesis</keyword>
<evidence type="ECO:0000256" key="3">
    <source>
        <dbReference type="HAMAP-Rule" id="MF_01077"/>
    </source>
</evidence>
<keyword evidence="7" id="KW-1185">Reference proteome</keyword>
<organism evidence="6 7">
    <name type="scientific">Achromobacter insolitus</name>
    <dbReference type="NCBI Taxonomy" id="217204"/>
    <lineage>
        <taxon>Bacteria</taxon>
        <taxon>Pseudomonadati</taxon>
        <taxon>Pseudomonadota</taxon>
        <taxon>Betaproteobacteria</taxon>
        <taxon>Burkholderiales</taxon>
        <taxon>Alcaligenaceae</taxon>
        <taxon>Achromobacter</taxon>
    </lineage>
</organism>
<comment type="subcellular location">
    <subcellularLocation>
        <location evidence="3">Cytoplasm</location>
    </subcellularLocation>
</comment>
<dbReference type="GO" id="GO:0006412">
    <property type="term" value="P:translation"/>
    <property type="evidence" value="ECO:0007669"/>
    <property type="project" value="TreeGrafter"/>
</dbReference>
<dbReference type="PANTHER" id="PTHR33867:SF1">
    <property type="entry name" value="RIBOSOME MATURATION FACTOR RIMP"/>
    <property type="match status" value="1"/>
</dbReference>
<dbReference type="Pfam" id="PF17384">
    <property type="entry name" value="DUF150_C"/>
    <property type="match status" value="1"/>
</dbReference>
<name>A0A6S7FEA6_9BURK</name>
<reference evidence="6 7" key="1">
    <citation type="submission" date="2020-04" db="EMBL/GenBank/DDBJ databases">
        <authorList>
            <person name="De Canck E."/>
        </authorList>
    </citation>
    <scope>NUCLEOTIDE SEQUENCE [LARGE SCALE GENOMIC DNA]</scope>
    <source>
        <strain evidence="6 7">LMG 6000</strain>
    </source>
</reference>
<sequence>MQYGGLGVQPIFFEYMADLFALTKEALAGMDVELVDVERAALGLLRVTIDRVGGVRIEDCEQVSRQLSRVFEVENVDYKRLEVGSPGVDRPLRNEADFRRFAGERIEIKLREALDGRKVFAGTLSVPEDDAAASDAAAGVQKTVFGLEFEAKKNEVQVLNFTVDDIERAKLDPVLDFKGKKR</sequence>
<feature type="domain" description="Ribosome maturation factor RimP N-terminal" evidence="4">
    <location>
        <begin position="24"/>
        <end position="89"/>
    </location>
</feature>
<dbReference type="InterPro" id="IPR003728">
    <property type="entry name" value="Ribosome_maturation_RimP"/>
</dbReference>
<comment type="similarity">
    <text evidence="3">Belongs to the RimP family.</text>
</comment>
<dbReference type="PANTHER" id="PTHR33867">
    <property type="entry name" value="RIBOSOME MATURATION FACTOR RIMP"/>
    <property type="match status" value="1"/>
</dbReference>
<dbReference type="EMBL" id="CADILH010000011">
    <property type="protein sequence ID" value="CAB3937610.1"/>
    <property type="molecule type" value="Genomic_DNA"/>
</dbReference>
<dbReference type="Gene3D" id="3.30.300.70">
    <property type="entry name" value="RimP-like superfamily, N-terminal"/>
    <property type="match status" value="1"/>
</dbReference>
<keyword evidence="1 3" id="KW-0963">Cytoplasm</keyword>
<dbReference type="InterPro" id="IPR028998">
    <property type="entry name" value="RimP_C"/>
</dbReference>
<dbReference type="InterPro" id="IPR036847">
    <property type="entry name" value="RimP_C_sf"/>
</dbReference>
<dbReference type="NCBIfam" id="NF000929">
    <property type="entry name" value="PRK00092.2-1"/>
    <property type="match status" value="1"/>
</dbReference>
<proteinExistence type="inferred from homology"/>
<comment type="function">
    <text evidence="3">Required for maturation of 30S ribosomal subunits.</text>
</comment>
<dbReference type="SUPFAM" id="SSF74942">
    <property type="entry name" value="YhbC-like, C-terminal domain"/>
    <property type="match status" value="1"/>
</dbReference>
<gene>
    <name evidence="3 6" type="primary">rimP</name>
    <name evidence="6" type="ORF">LMG6000_05418</name>
</gene>
<evidence type="ECO:0000313" key="7">
    <source>
        <dbReference type="Proteomes" id="UP000494183"/>
    </source>
</evidence>
<dbReference type="Pfam" id="PF02576">
    <property type="entry name" value="RimP_N"/>
    <property type="match status" value="1"/>
</dbReference>
<evidence type="ECO:0000313" key="6">
    <source>
        <dbReference type="EMBL" id="CAB3937610.1"/>
    </source>
</evidence>
<dbReference type="CDD" id="cd01734">
    <property type="entry name" value="YlxS_C"/>
    <property type="match status" value="1"/>
</dbReference>
<evidence type="ECO:0000259" key="5">
    <source>
        <dbReference type="Pfam" id="PF17384"/>
    </source>
</evidence>
<evidence type="ECO:0000256" key="2">
    <source>
        <dbReference type="ARBA" id="ARBA00022517"/>
    </source>
</evidence>
<dbReference type="Gene3D" id="2.30.30.180">
    <property type="entry name" value="Ribosome maturation factor RimP, C-terminal domain"/>
    <property type="match status" value="1"/>
</dbReference>
<evidence type="ECO:0000256" key="1">
    <source>
        <dbReference type="ARBA" id="ARBA00022490"/>
    </source>
</evidence>
<dbReference type="GO" id="GO:0005829">
    <property type="term" value="C:cytosol"/>
    <property type="evidence" value="ECO:0007669"/>
    <property type="project" value="TreeGrafter"/>
</dbReference>
<dbReference type="GO" id="GO:0000028">
    <property type="term" value="P:ribosomal small subunit assembly"/>
    <property type="evidence" value="ECO:0007669"/>
    <property type="project" value="TreeGrafter"/>
</dbReference>
<dbReference type="Proteomes" id="UP000494183">
    <property type="component" value="Unassembled WGS sequence"/>
</dbReference>
<protein>
    <recommendedName>
        <fullName evidence="3">Ribosome maturation factor RimP</fullName>
    </recommendedName>
</protein>